<dbReference type="Pfam" id="PF17831">
    <property type="entry name" value="PDH_E1_M"/>
    <property type="match status" value="1"/>
</dbReference>
<evidence type="ECO:0000256" key="5">
    <source>
        <dbReference type="ARBA" id="ARBA00023002"/>
    </source>
</evidence>
<dbReference type="InterPro" id="IPR041621">
    <property type="entry name" value="PDH_E1_M"/>
</dbReference>
<evidence type="ECO:0000256" key="9">
    <source>
        <dbReference type="PIRNR" id="PIRNR000156"/>
    </source>
</evidence>
<gene>
    <name evidence="12" type="primary">aceE</name>
    <name evidence="12" type="ORF">G3580_13770</name>
</gene>
<dbReference type="InterPro" id="IPR004660">
    <property type="entry name" value="PDH_E1"/>
</dbReference>
<dbReference type="RefSeq" id="WP_173766399.1">
    <property type="nucleotide sequence ID" value="NZ_CP048836.1"/>
</dbReference>
<organism evidence="12 13">
    <name type="scientific">Nitrogeniibacter mangrovi</name>
    <dbReference type="NCBI Taxonomy" id="2016596"/>
    <lineage>
        <taxon>Bacteria</taxon>
        <taxon>Pseudomonadati</taxon>
        <taxon>Pseudomonadota</taxon>
        <taxon>Betaproteobacteria</taxon>
        <taxon>Rhodocyclales</taxon>
        <taxon>Zoogloeaceae</taxon>
        <taxon>Nitrogeniibacter</taxon>
    </lineage>
</organism>
<dbReference type="InterPro" id="IPR005474">
    <property type="entry name" value="Transketolase_N"/>
</dbReference>
<proteinExistence type="predicted"/>
<reference evidence="12 13" key="1">
    <citation type="submission" date="2020-02" db="EMBL/GenBank/DDBJ databases">
        <title>Nitrogenibacter mangrovi gen. nov., sp. nov. isolated from mangrove sediment, a denitrifying betaproteobacterium.</title>
        <authorList>
            <person name="Liao H."/>
            <person name="Tian Y."/>
        </authorList>
    </citation>
    <scope>NUCLEOTIDE SEQUENCE [LARGE SCALE GENOMIC DNA]</scope>
    <source>
        <strain evidence="12 13">M9-3-2</strain>
    </source>
</reference>
<dbReference type="EC" id="1.2.4.1" evidence="3 9"/>
<dbReference type="FunFam" id="3.40.50.970:FF:000011">
    <property type="entry name" value="Pyruvate dehydrogenase E1 component"/>
    <property type="match status" value="1"/>
</dbReference>
<evidence type="ECO:0000256" key="8">
    <source>
        <dbReference type="ARBA" id="ARBA00051231"/>
    </source>
</evidence>
<dbReference type="KEGG" id="azq:G3580_13770"/>
<dbReference type="Pfam" id="PF22613">
    <property type="entry name" value="Transketolase_C_1"/>
    <property type="match status" value="1"/>
</dbReference>
<comment type="cofactor">
    <cofactor evidence="10">
        <name>Mg(2+)</name>
        <dbReference type="ChEBI" id="CHEBI:18420"/>
    </cofactor>
</comment>
<keyword evidence="7 9" id="KW-0670">Pyruvate</keyword>
<evidence type="ECO:0000313" key="12">
    <source>
        <dbReference type="EMBL" id="QID18597.1"/>
    </source>
</evidence>
<dbReference type="EMBL" id="CP048836">
    <property type="protein sequence ID" value="QID18597.1"/>
    <property type="molecule type" value="Genomic_DNA"/>
</dbReference>
<dbReference type="Gene3D" id="3.40.50.970">
    <property type="match status" value="2"/>
</dbReference>
<dbReference type="SUPFAM" id="SSF52518">
    <property type="entry name" value="Thiamin diphosphate-binding fold (THDP-binding)"/>
    <property type="match status" value="2"/>
</dbReference>
<dbReference type="GO" id="GO:0004739">
    <property type="term" value="F:pyruvate dehydrogenase (acetyl-transferring) activity"/>
    <property type="evidence" value="ECO:0007669"/>
    <property type="project" value="UniProtKB-EC"/>
</dbReference>
<evidence type="ECO:0000256" key="6">
    <source>
        <dbReference type="ARBA" id="ARBA00023052"/>
    </source>
</evidence>
<dbReference type="Gene3D" id="3.40.50.920">
    <property type="match status" value="1"/>
</dbReference>
<keyword evidence="13" id="KW-1185">Reference proteome</keyword>
<name>A0A6C1B552_9RHOO</name>
<dbReference type="InterPro" id="IPR055152">
    <property type="entry name" value="Transketolase-like_C_2"/>
</dbReference>
<keyword evidence="5 9" id="KW-0560">Oxidoreductase</keyword>
<evidence type="ECO:0000256" key="7">
    <source>
        <dbReference type="ARBA" id="ARBA00023317"/>
    </source>
</evidence>
<dbReference type="NCBIfam" id="TIGR00759">
    <property type="entry name" value="aceE"/>
    <property type="match status" value="1"/>
</dbReference>
<evidence type="ECO:0000256" key="3">
    <source>
        <dbReference type="ARBA" id="ARBA00012281"/>
    </source>
</evidence>
<evidence type="ECO:0000256" key="4">
    <source>
        <dbReference type="ARBA" id="ARBA00017172"/>
    </source>
</evidence>
<protein>
    <recommendedName>
        <fullName evidence="4 9">Pyruvate dehydrogenase E1 component</fullName>
        <ecNumber evidence="3 9">1.2.4.1</ecNumber>
    </recommendedName>
</protein>
<feature type="binding site" evidence="10">
    <location>
        <position position="268"/>
    </location>
    <ligand>
        <name>Mg(2+)</name>
        <dbReference type="ChEBI" id="CHEBI:18420"/>
    </ligand>
</feature>
<comment type="cofactor">
    <cofactor evidence="1 9">
        <name>thiamine diphosphate</name>
        <dbReference type="ChEBI" id="CHEBI:58937"/>
    </cofactor>
</comment>
<comment type="function">
    <text evidence="2 9">Component of the pyruvate dehydrogenase (PDH) complex, that catalyzes the overall conversion of pyruvate to acetyl-CoA and CO(2).</text>
</comment>
<dbReference type="AlphaFoldDB" id="A0A6C1B552"/>
<dbReference type="Pfam" id="PF00456">
    <property type="entry name" value="Transketolase_N"/>
    <property type="match status" value="1"/>
</dbReference>
<dbReference type="InterPro" id="IPR051157">
    <property type="entry name" value="PDH/Transketolase"/>
</dbReference>
<dbReference type="GO" id="GO:0046872">
    <property type="term" value="F:metal ion binding"/>
    <property type="evidence" value="ECO:0007669"/>
    <property type="project" value="UniProtKB-KW"/>
</dbReference>
<evidence type="ECO:0000256" key="1">
    <source>
        <dbReference type="ARBA" id="ARBA00001964"/>
    </source>
</evidence>
<keyword evidence="6 9" id="KW-0786">Thiamine pyrophosphate</keyword>
<dbReference type="CDD" id="cd02017">
    <property type="entry name" value="TPP_E1_EcPDC_like"/>
    <property type="match status" value="1"/>
</dbReference>
<dbReference type="Proteomes" id="UP000501991">
    <property type="component" value="Chromosome"/>
</dbReference>
<dbReference type="PANTHER" id="PTHR43825">
    <property type="entry name" value="PYRUVATE DEHYDROGENASE E1 COMPONENT"/>
    <property type="match status" value="1"/>
</dbReference>
<dbReference type="InterPro" id="IPR009014">
    <property type="entry name" value="Transketo_C/PFOR_II"/>
</dbReference>
<evidence type="ECO:0000256" key="2">
    <source>
        <dbReference type="ARBA" id="ARBA00003157"/>
    </source>
</evidence>
<accession>A0A6C1B552</accession>
<dbReference type="PIRSF" id="PIRSF000156">
    <property type="entry name" value="Pyruvate_dh_E1"/>
    <property type="match status" value="1"/>
</dbReference>
<keyword evidence="10" id="KW-0479">Metal-binding</keyword>
<dbReference type="SUPFAM" id="SSF52922">
    <property type="entry name" value="TK C-terminal domain-like"/>
    <property type="match status" value="1"/>
</dbReference>
<evidence type="ECO:0000256" key="10">
    <source>
        <dbReference type="PIRSR" id="PIRSR000156-1"/>
    </source>
</evidence>
<dbReference type="InterPro" id="IPR035807">
    <property type="entry name" value="PDC_E1_N"/>
</dbReference>
<sequence length="893" mass="100612">MSTTQNVGLRPDTDAEETREWLDALEGVIANEGAERAHFLIEKLIEEGREEGIDIPYSANTQYINTIPVEQQPRYPGDPDMEIKLHSYIRWNAMAMVVRANKHTNVGGHIASFASAAALYDVGFSHFWHAPSADHDGDLVFFQGHSVPGVYARAYMLGRLTDEQLDNFRQEVDGKGISSYPHPWLMPDFWQFPTVSMGLGPLCAIYSARFMKYLASRDLVDAGKAAQRKVWAFLGDGETDEVESLGAIGMAAREKLDNLIFVINCNLQRLDGPVRGNGKIIQELESEFRGAGWNVIKVVWGTHWDALFARDTKGILKKRMMECIDGEYQTFKAKDGAYVREHFFNTPELKQLVADWTDDEIWQLNRGGHDLFKIFAAYQAAVNHKGQPTVILAKTIKGFGMGQSGEAMNISHQQKKMDVDAVRRFRDRFGLPVPDDQLEKLPYLKLPEDSPEYQYLRERRMALGGFLPSRRTTADALEVPALDKFEALLKASGEGRELSTTMAMVRIMNTLLKDKQVGKRVVPIVPDESRTFGMEGMFRQYGIWNQQGQKYVPEDHDQLMFYKESETGQVLQEGINEAGSMADWIAAGTAYSVHGVQMIPFYIFYSMFGMQRTMDLCWAAGDQRTRGFLVGGTAGRTTLNGEGLQHEDGHSLILAQMIPNCVSYDPTFQFEVAVIVQDGLRRMFAEQEDVYYYITVMNENYEHPAMPEGAEADIIKGMYLLRKGAEGSAPRVKLLGSGTIFREVIAAAELLKTDWGVEADIFGCPSFNELARDGHAVERWNLLHPMEEPRQSHVEQMLAGIDGPTIAATDYVRLFSEQIRPYVKGTYFTLGTDGFGRSDTREKLRHFFEVDRYWVTLAALKSLADEGRIEREKVAAAMAKYSLDPNKPNPVTV</sequence>
<dbReference type="PANTHER" id="PTHR43825:SF3">
    <property type="entry name" value="PYRUVATE DEHYDROGENASE E1 COMPONENT"/>
    <property type="match status" value="1"/>
</dbReference>
<comment type="catalytic activity">
    <reaction evidence="8 9">
        <text>N(6)-[(R)-lipoyl]-L-lysyl-[protein] + pyruvate + H(+) = N(6)-[(R)-S(8)-acetyldihydrolipoyl]-L-lysyl-[protein] + CO2</text>
        <dbReference type="Rhea" id="RHEA:19189"/>
        <dbReference type="Rhea" id="RHEA-COMP:10474"/>
        <dbReference type="Rhea" id="RHEA-COMP:10478"/>
        <dbReference type="ChEBI" id="CHEBI:15361"/>
        <dbReference type="ChEBI" id="CHEBI:15378"/>
        <dbReference type="ChEBI" id="CHEBI:16526"/>
        <dbReference type="ChEBI" id="CHEBI:83099"/>
        <dbReference type="ChEBI" id="CHEBI:83111"/>
        <dbReference type="EC" id="1.2.4.1"/>
    </reaction>
</comment>
<feature type="binding site" evidence="10">
    <location>
        <position position="236"/>
    </location>
    <ligand>
        <name>Mg(2+)</name>
        <dbReference type="ChEBI" id="CHEBI:18420"/>
    </ligand>
</feature>
<feature type="binding site" evidence="10">
    <location>
        <position position="266"/>
    </location>
    <ligand>
        <name>Mg(2+)</name>
        <dbReference type="ChEBI" id="CHEBI:18420"/>
    </ligand>
</feature>
<evidence type="ECO:0000259" key="11">
    <source>
        <dbReference type="PROSITE" id="PS50003"/>
    </source>
</evidence>
<dbReference type="InterPro" id="IPR029061">
    <property type="entry name" value="THDP-binding"/>
</dbReference>
<evidence type="ECO:0000313" key="13">
    <source>
        <dbReference type="Proteomes" id="UP000501991"/>
    </source>
</evidence>
<dbReference type="PROSITE" id="PS50003">
    <property type="entry name" value="PH_DOMAIN"/>
    <property type="match status" value="1"/>
</dbReference>
<feature type="domain" description="PH" evidence="11">
    <location>
        <begin position="1"/>
        <end position="30"/>
    </location>
</feature>
<keyword evidence="10" id="KW-0460">Magnesium</keyword>
<dbReference type="InterPro" id="IPR001849">
    <property type="entry name" value="PH_domain"/>
</dbReference>